<dbReference type="PANTHER" id="PTHR43046">
    <property type="entry name" value="GDP-MANNOSE MANNOSYL HYDROLASE"/>
    <property type="match status" value="1"/>
</dbReference>
<dbReference type="InterPro" id="IPR015797">
    <property type="entry name" value="NUDIX_hydrolase-like_dom_sf"/>
</dbReference>
<dbReference type="PROSITE" id="PS00893">
    <property type="entry name" value="NUDIX_BOX"/>
    <property type="match status" value="1"/>
</dbReference>
<evidence type="ECO:0000259" key="3">
    <source>
        <dbReference type="PROSITE" id="PS51462"/>
    </source>
</evidence>
<reference evidence="4 5" key="1">
    <citation type="submission" date="2024-03" db="EMBL/GenBank/DDBJ databases">
        <title>Actinomycetospora sp. OC33-EN08, a novel actinomycete isolated from wild orchid (Aerides multiflora).</title>
        <authorList>
            <person name="Suriyachadkun C."/>
        </authorList>
    </citation>
    <scope>NUCLEOTIDE SEQUENCE [LARGE SCALE GENOMIC DNA]</scope>
    <source>
        <strain evidence="4 5">OC33-EN08</strain>
    </source>
</reference>
<dbReference type="InterPro" id="IPR020084">
    <property type="entry name" value="NUDIX_hydrolase_CS"/>
</dbReference>
<dbReference type="PANTHER" id="PTHR43046:SF14">
    <property type="entry name" value="MUTT_NUDIX FAMILY PROTEIN"/>
    <property type="match status" value="1"/>
</dbReference>
<organism evidence="4 5">
    <name type="scientific">Actinomycetospora aurantiaca</name>
    <dbReference type="NCBI Taxonomy" id="3129233"/>
    <lineage>
        <taxon>Bacteria</taxon>
        <taxon>Bacillati</taxon>
        <taxon>Actinomycetota</taxon>
        <taxon>Actinomycetes</taxon>
        <taxon>Pseudonocardiales</taxon>
        <taxon>Pseudonocardiaceae</taxon>
        <taxon>Actinomycetospora</taxon>
    </lineage>
</organism>
<feature type="domain" description="Nudix hydrolase" evidence="3">
    <location>
        <begin position="20"/>
        <end position="151"/>
    </location>
</feature>
<gene>
    <name evidence="4" type="ORF">WCD74_28145</name>
</gene>
<dbReference type="Pfam" id="PF00293">
    <property type="entry name" value="NUDIX"/>
    <property type="match status" value="1"/>
</dbReference>
<evidence type="ECO:0000256" key="1">
    <source>
        <dbReference type="ARBA" id="ARBA00001946"/>
    </source>
</evidence>
<evidence type="ECO:0000313" key="4">
    <source>
        <dbReference type="EMBL" id="MEJ2871664.1"/>
    </source>
</evidence>
<keyword evidence="5" id="KW-1185">Reference proteome</keyword>
<keyword evidence="2" id="KW-0378">Hydrolase</keyword>
<evidence type="ECO:0000256" key="2">
    <source>
        <dbReference type="ARBA" id="ARBA00022801"/>
    </source>
</evidence>
<accession>A0ABU8MXJ3</accession>
<dbReference type="RefSeq" id="WP_337698236.1">
    <property type="nucleotide sequence ID" value="NZ_JBBEGN010000026.1"/>
</dbReference>
<sequence length="154" mass="17118">MIAVPDERGVVRETRLDELSWRPSAYAIVLRGEEILLLPYLDGVDLPGGGIELGESLEEGLLRELAEETDLDGYDPVLVGAASSFFRFDDDCVQSVMLYYRVLVHPGEPSVANLSDAERETTGLARWHPVADLPDLHLPSTVNWRPFVTRARSV</sequence>
<dbReference type="PROSITE" id="PS51462">
    <property type="entry name" value="NUDIX"/>
    <property type="match status" value="1"/>
</dbReference>
<dbReference type="SUPFAM" id="SSF55811">
    <property type="entry name" value="Nudix"/>
    <property type="match status" value="1"/>
</dbReference>
<dbReference type="Proteomes" id="UP001385809">
    <property type="component" value="Unassembled WGS sequence"/>
</dbReference>
<comment type="cofactor">
    <cofactor evidence="1">
        <name>Mg(2+)</name>
        <dbReference type="ChEBI" id="CHEBI:18420"/>
    </cofactor>
</comment>
<comment type="caution">
    <text evidence="4">The sequence shown here is derived from an EMBL/GenBank/DDBJ whole genome shotgun (WGS) entry which is preliminary data.</text>
</comment>
<dbReference type="InterPro" id="IPR000086">
    <property type="entry name" value="NUDIX_hydrolase_dom"/>
</dbReference>
<name>A0ABU8MXJ3_9PSEU</name>
<evidence type="ECO:0000313" key="5">
    <source>
        <dbReference type="Proteomes" id="UP001385809"/>
    </source>
</evidence>
<dbReference type="Gene3D" id="3.90.79.10">
    <property type="entry name" value="Nucleoside Triphosphate Pyrophosphohydrolase"/>
    <property type="match status" value="1"/>
</dbReference>
<protein>
    <submittedName>
        <fullName evidence="4">NUDIX domain-containing protein</fullName>
    </submittedName>
</protein>
<proteinExistence type="predicted"/>
<dbReference type="EMBL" id="JBBEGN010000026">
    <property type="protein sequence ID" value="MEJ2871664.1"/>
    <property type="molecule type" value="Genomic_DNA"/>
</dbReference>